<dbReference type="OrthoDB" id="4227485at2759"/>
<evidence type="ECO:0000313" key="2">
    <source>
        <dbReference type="Proteomes" id="UP001149954"/>
    </source>
</evidence>
<dbReference type="AlphaFoldDB" id="A0A9W9XWD0"/>
<accession>A0A9W9XWD0</accession>
<organism evidence="1 2">
    <name type="scientific">Penicillium fimorum</name>
    <dbReference type="NCBI Taxonomy" id="1882269"/>
    <lineage>
        <taxon>Eukaryota</taxon>
        <taxon>Fungi</taxon>
        <taxon>Dikarya</taxon>
        <taxon>Ascomycota</taxon>
        <taxon>Pezizomycotina</taxon>
        <taxon>Eurotiomycetes</taxon>
        <taxon>Eurotiomycetidae</taxon>
        <taxon>Eurotiales</taxon>
        <taxon>Aspergillaceae</taxon>
        <taxon>Penicillium</taxon>
    </lineage>
</organism>
<gene>
    <name evidence="1" type="ORF">N7463_007476</name>
</gene>
<dbReference type="Pfam" id="PF12520">
    <property type="entry name" value="DUF3723"/>
    <property type="match status" value="1"/>
</dbReference>
<comment type="caution">
    <text evidence="1">The sequence shown here is derived from an EMBL/GenBank/DDBJ whole genome shotgun (WGS) entry which is preliminary data.</text>
</comment>
<dbReference type="EMBL" id="JAPWDS010000003">
    <property type="protein sequence ID" value="KAJ5504602.1"/>
    <property type="molecule type" value="Genomic_DNA"/>
</dbReference>
<dbReference type="InterPro" id="IPR022198">
    <property type="entry name" value="DUF3723"/>
</dbReference>
<reference evidence="1" key="2">
    <citation type="journal article" date="2023" name="IMA Fungus">
        <title>Comparative genomic study of the Penicillium genus elucidates a diverse pangenome and 15 lateral gene transfer events.</title>
        <authorList>
            <person name="Petersen C."/>
            <person name="Sorensen T."/>
            <person name="Nielsen M.R."/>
            <person name="Sondergaard T.E."/>
            <person name="Sorensen J.L."/>
            <person name="Fitzpatrick D.A."/>
            <person name="Frisvad J.C."/>
            <person name="Nielsen K.L."/>
        </authorList>
    </citation>
    <scope>NUCLEOTIDE SEQUENCE</scope>
    <source>
        <strain evidence="1">IBT 29495</strain>
    </source>
</reference>
<reference evidence="1" key="1">
    <citation type="submission" date="2022-12" db="EMBL/GenBank/DDBJ databases">
        <authorList>
            <person name="Petersen C."/>
        </authorList>
    </citation>
    <scope>NUCLEOTIDE SEQUENCE</scope>
    <source>
        <strain evidence="1">IBT 29495</strain>
    </source>
</reference>
<protein>
    <submittedName>
        <fullName evidence="1">Uncharacterized protein</fullName>
    </submittedName>
</protein>
<dbReference type="Proteomes" id="UP001149954">
    <property type="component" value="Unassembled WGS sequence"/>
</dbReference>
<name>A0A9W9XWD0_9EURO</name>
<sequence>MSSSEATLGDLANQVAYQKLQHFVGCAIIELSHLKFESLEIMGVREFDKKNFQRILSIFEIEGCANLEPEHRVAATINQKTLKDGLAYTEISQETLLNPTSRLPLRFKSTQQLVCLYGQHRLRAGEAHGETEWLVDLYLDDISTEACRQMREESSNALKLKDGEIYRTLRQAEVVGEI</sequence>
<keyword evidence="2" id="KW-1185">Reference proteome</keyword>
<proteinExistence type="predicted"/>
<evidence type="ECO:0000313" key="1">
    <source>
        <dbReference type="EMBL" id="KAJ5504602.1"/>
    </source>
</evidence>